<gene>
    <name evidence="2" type="ORF">N865_12990</name>
</gene>
<dbReference type="Gene3D" id="1.20.120.520">
    <property type="entry name" value="nmb1532 protein domain like"/>
    <property type="match status" value="1"/>
</dbReference>
<evidence type="ECO:0000313" key="3">
    <source>
        <dbReference type="Proteomes" id="UP000019489"/>
    </source>
</evidence>
<dbReference type="AlphaFoldDB" id="W9G4M8"/>
<dbReference type="eggNOG" id="COG3945">
    <property type="taxonomic scope" value="Bacteria"/>
</dbReference>
<dbReference type="CDD" id="cd12108">
    <property type="entry name" value="Hr-like"/>
    <property type="match status" value="1"/>
</dbReference>
<dbReference type="Proteomes" id="UP000019489">
    <property type="component" value="Unassembled WGS sequence"/>
</dbReference>
<organism evidence="2 3">
    <name type="scientific">Intrasporangium oryzae NRRL B-24470</name>
    <dbReference type="NCBI Taxonomy" id="1386089"/>
    <lineage>
        <taxon>Bacteria</taxon>
        <taxon>Bacillati</taxon>
        <taxon>Actinomycetota</taxon>
        <taxon>Actinomycetes</taxon>
        <taxon>Micrococcales</taxon>
        <taxon>Intrasporangiaceae</taxon>
        <taxon>Intrasporangium</taxon>
    </lineage>
</organism>
<dbReference type="Pfam" id="PF01814">
    <property type="entry name" value="Hemerythrin"/>
    <property type="match status" value="1"/>
</dbReference>
<dbReference type="RefSeq" id="WP_034808768.1">
    <property type="nucleotide sequence ID" value="NZ_AWSA01000049.1"/>
</dbReference>
<reference evidence="2 3" key="1">
    <citation type="submission" date="2013-08" db="EMBL/GenBank/DDBJ databases">
        <title>Intrasporangium oryzae NRRL B-24470.</title>
        <authorList>
            <person name="Liu H."/>
            <person name="Wang G."/>
        </authorList>
    </citation>
    <scope>NUCLEOTIDE SEQUENCE [LARGE SCALE GENOMIC DNA]</scope>
    <source>
        <strain evidence="2 3">NRRL B-24470</strain>
    </source>
</reference>
<name>W9G4M8_9MICO</name>
<accession>W9G4M8</accession>
<sequence length="230" mass="25323">MTASATALTDTREMLIVHSLFRRELRLAGSLVRGVQPGDTRSAQVAGDHLALVEHVLHHHHTTEDELLWPLLTERVADELHPVVGLMESQHTRVDRLLEEIAQARPVWAAAPTRAAGEALADRYDELYAGLVEHLDAEETRVLPLVSRCITPAEWARLSKAGQDSVPRKHRTLVVGMLLHDSGPEGEALLFGSAPAPVRAIVPRLGRRAYRQHALRVYGSLPPVTSTDLS</sequence>
<dbReference type="InterPro" id="IPR012312">
    <property type="entry name" value="Hemerythrin-like"/>
</dbReference>
<dbReference type="EMBL" id="AWSA01000049">
    <property type="protein sequence ID" value="EWT00262.1"/>
    <property type="molecule type" value="Genomic_DNA"/>
</dbReference>
<protein>
    <recommendedName>
        <fullName evidence="1">Hemerythrin-like domain-containing protein</fullName>
    </recommendedName>
</protein>
<dbReference type="STRING" id="1386089.N865_12990"/>
<dbReference type="OrthoDB" id="5197650at2"/>
<comment type="caution">
    <text evidence="2">The sequence shown here is derived from an EMBL/GenBank/DDBJ whole genome shotgun (WGS) entry which is preliminary data.</text>
</comment>
<feature type="domain" description="Hemerythrin-like" evidence="1">
    <location>
        <begin position="17"/>
        <end position="146"/>
    </location>
</feature>
<evidence type="ECO:0000259" key="1">
    <source>
        <dbReference type="Pfam" id="PF01814"/>
    </source>
</evidence>
<evidence type="ECO:0000313" key="2">
    <source>
        <dbReference type="EMBL" id="EWT00262.1"/>
    </source>
</evidence>
<keyword evidence="3" id="KW-1185">Reference proteome</keyword>
<proteinExistence type="predicted"/>